<feature type="domain" description="Inactive STAND" evidence="2">
    <location>
        <begin position="87"/>
        <end position="248"/>
    </location>
</feature>
<dbReference type="RefSeq" id="WP_008189861.1">
    <property type="nucleotide sequence ID" value="NZ_GL890970.1"/>
</dbReference>
<dbReference type="AlphaFoldDB" id="F4Y1F5"/>
<accession>F4Y1F5</accession>
<organism evidence="3 4">
    <name type="scientific">Moorena producens 3L</name>
    <dbReference type="NCBI Taxonomy" id="489825"/>
    <lineage>
        <taxon>Bacteria</taxon>
        <taxon>Bacillati</taxon>
        <taxon>Cyanobacteriota</taxon>
        <taxon>Cyanophyceae</taxon>
        <taxon>Coleofasciculales</taxon>
        <taxon>Coleofasciculaceae</taxon>
        <taxon>Moorena</taxon>
    </lineage>
</organism>
<evidence type="ECO:0000313" key="4">
    <source>
        <dbReference type="Proteomes" id="UP000003959"/>
    </source>
</evidence>
<protein>
    <recommendedName>
        <fullName evidence="2">Inactive STAND domain-containing protein</fullName>
    </recommendedName>
</protein>
<dbReference type="EMBL" id="GL890970">
    <property type="protein sequence ID" value="EGJ29097.1"/>
    <property type="molecule type" value="Genomic_DNA"/>
</dbReference>
<dbReference type="InterPro" id="IPR045475">
    <property type="entry name" value="iSTAND"/>
</dbReference>
<dbReference type="Pfam" id="PF19995">
    <property type="entry name" value="iSTAND"/>
    <property type="match status" value="1"/>
</dbReference>
<sequence length="338" mass="39399">MTRDTQIRRQAFLEEQKRLINEHIEEISNQMSYSMSDLAKYSDLQRQSEEYFKKLDKVENELNLLKTKSDSSVSPNPKPTIAQNLSKINFHKQKKIVNFIIENCLGKQGGLALFLLQDTSSMRGDLCVAEIKYNLSRKSYGKLKYCPIDPLLRPDISDERSLLNAIADYFKPIEAHPNDQQYIQNIIKKIGDSVQGGSVVFLDFSNWDSITENDDRLLSWFIDSFWNLLKQKHHEEISKDYCWVNFLLFCSLSSTLTKSYQKLSYCCSYNDFDSLKIIKLSLSKWQESDIDDWLQQVYGLRKLKSKEIAKKIYKLSNRGIPSTVCSKLEQYLSKLVKE</sequence>
<reference evidence="4" key="1">
    <citation type="journal article" date="2011" name="Proc. Natl. Acad. Sci. U.S.A.">
        <title>Genomic insights into the physiology and ecology of the marine filamentous cyanobacterium Lyngbya majuscula.</title>
        <authorList>
            <person name="Jones A.C."/>
            <person name="Monroe E.A."/>
            <person name="Podell S."/>
            <person name="Hess W.R."/>
            <person name="Klages S."/>
            <person name="Esquenazi E."/>
            <person name="Niessen S."/>
            <person name="Hoover H."/>
            <person name="Rothmann M."/>
            <person name="Lasken R.S."/>
            <person name="Yates J.R.III."/>
            <person name="Reinhardt R."/>
            <person name="Kube M."/>
            <person name="Burkart M.D."/>
            <person name="Allen E.E."/>
            <person name="Dorrestein P.C."/>
            <person name="Gerwick W.H."/>
            <person name="Gerwick L."/>
        </authorList>
    </citation>
    <scope>NUCLEOTIDE SEQUENCE [LARGE SCALE GENOMIC DNA]</scope>
    <source>
        <strain evidence="4">3L</strain>
    </source>
</reference>
<evidence type="ECO:0000313" key="3">
    <source>
        <dbReference type="EMBL" id="EGJ29097.1"/>
    </source>
</evidence>
<proteinExistence type="predicted"/>
<dbReference type="HOGENOM" id="CLU_820926_0_0_3"/>
<evidence type="ECO:0000259" key="2">
    <source>
        <dbReference type="Pfam" id="PF19995"/>
    </source>
</evidence>
<keyword evidence="1" id="KW-0175">Coiled coil</keyword>
<dbReference type="OrthoDB" id="467771at2"/>
<feature type="coiled-coil region" evidence="1">
    <location>
        <begin position="41"/>
        <end position="68"/>
    </location>
</feature>
<gene>
    <name evidence="3" type="ORF">LYNGBM3L_67940</name>
</gene>
<evidence type="ECO:0000256" key="1">
    <source>
        <dbReference type="SAM" id="Coils"/>
    </source>
</evidence>
<keyword evidence="4" id="KW-1185">Reference proteome</keyword>
<name>F4Y1F5_9CYAN</name>
<dbReference type="eggNOG" id="COG1196">
    <property type="taxonomic scope" value="Bacteria"/>
</dbReference>
<dbReference type="Proteomes" id="UP000003959">
    <property type="component" value="Unassembled WGS sequence"/>
</dbReference>